<reference evidence="1 2" key="1">
    <citation type="submission" date="2023-11" db="EMBL/GenBank/DDBJ databases">
        <authorList>
            <person name="Okamura Y."/>
        </authorList>
    </citation>
    <scope>NUCLEOTIDE SEQUENCE [LARGE SCALE GENOMIC DNA]</scope>
</reference>
<accession>A0AAV1JRH2</accession>
<dbReference type="EMBL" id="CAVLEF010000130">
    <property type="protein sequence ID" value="CAK1551466.1"/>
    <property type="molecule type" value="Genomic_DNA"/>
</dbReference>
<evidence type="ECO:0000313" key="1">
    <source>
        <dbReference type="EMBL" id="CAK1551466.1"/>
    </source>
</evidence>
<gene>
    <name evidence="1" type="ORF">LNINA_LOCUS10599</name>
</gene>
<organism evidence="1 2">
    <name type="scientific">Leptosia nina</name>
    <dbReference type="NCBI Taxonomy" id="320188"/>
    <lineage>
        <taxon>Eukaryota</taxon>
        <taxon>Metazoa</taxon>
        <taxon>Ecdysozoa</taxon>
        <taxon>Arthropoda</taxon>
        <taxon>Hexapoda</taxon>
        <taxon>Insecta</taxon>
        <taxon>Pterygota</taxon>
        <taxon>Neoptera</taxon>
        <taxon>Endopterygota</taxon>
        <taxon>Lepidoptera</taxon>
        <taxon>Glossata</taxon>
        <taxon>Ditrysia</taxon>
        <taxon>Papilionoidea</taxon>
        <taxon>Pieridae</taxon>
        <taxon>Pierinae</taxon>
        <taxon>Leptosia</taxon>
    </lineage>
</organism>
<proteinExistence type="predicted"/>
<sequence>MELVSIDLMPLNGPAAVRCKYATALQLYSWQRILATGLLGMPNDKSMLLGNLYHSSSVAFPCFLNYAYDMRMRGKIPNRWCDLVPTLIVFV</sequence>
<protein>
    <submittedName>
        <fullName evidence="1">Uncharacterized protein</fullName>
    </submittedName>
</protein>
<dbReference type="Proteomes" id="UP001497472">
    <property type="component" value="Unassembled WGS sequence"/>
</dbReference>
<name>A0AAV1JRH2_9NEOP</name>
<comment type="caution">
    <text evidence="1">The sequence shown here is derived from an EMBL/GenBank/DDBJ whole genome shotgun (WGS) entry which is preliminary data.</text>
</comment>
<keyword evidence="2" id="KW-1185">Reference proteome</keyword>
<evidence type="ECO:0000313" key="2">
    <source>
        <dbReference type="Proteomes" id="UP001497472"/>
    </source>
</evidence>
<dbReference type="AlphaFoldDB" id="A0AAV1JRH2"/>